<keyword evidence="3" id="KW-1185">Reference proteome</keyword>
<evidence type="ECO:0000256" key="1">
    <source>
        <dbReference type="SAM" id="MobiDB-lite"/>
    </source>
</evidence>
<dbReference type="Proteomes" id="UP001501509">
    <property type="component" value="Unassembled WGS sequence"/>
</dbReference>
<sequence>MRAEISPPDLEPEPEEPGSGGMARLPIRSAVAALVAVCGLAVLVPMAVRLAGELTREPTPAELRTAADEEVSRRYVTWPSGRIFPEELGYTLDVGGDETAHRVGISPDTRCETAVDQQLDAPLKKHGCRAVLRAVYLDEPQGLAVTVGVAVFPDDKTARTAATAFPARAPRPGLRALPFPGSVVARFGDAARQTAAVRQRGPYVVAATVGYVDGRPVIRGAKRQDDLFALAPQLAVAVLNPLAAPAPVDCDSQAFAC</sequence>
<evidence type="ECO:0000313" key="3">
    <source>
        <dbReference type="Proteomes" id="UP001501509"/>
    </source>
</evidence>
<dbReference type="RefSeq" id="WP_344543047.1">
    <property type="nucleotide sequence ID" value="NZ_BAAATD010000005.1"/>
</dbReference>
<gene>
    <name evidence="2" type="ORF">GCM10010411_40660</name>
</gene>
<reference evidence="2 3" key="1">
    <citation type="journal article" date="2019" name="Int. J. Syst. Evol. Microbiol.">
        <title>The Global Catalogue of Microorganisms (GCM) 10K type strain sequencing project: providing services to taxonomists for standard genome sequencing and annotation.</title>
        <authorList>
            <consortium name="The Broad Institute Genomics Platform"/>
            <consortium name="The Broad Institute Genome Sequencing Center for Infectious Disease"/>
            <person name="Wu L."/>
            <person name="Ma J."/>
        </authorList>
    </citation>
    <scope>NUCLEOTIDE SEQUENCE [LARGE SCALE GENOMIC DNA]</scope>
    <source>
        <strain evidence="2 3">JCM 6833</strain>
    </source>
</reference>
<comment type="caution">
    <text evidence="2">The sequence shown here is derived from an EMBL/GenBank/DDBJ whole genome shotgun (WGS) entry which is preliminary data.</text>
</comment>
<proteinExistence type="predicted"/>
<accession>A0ABN3PVE8</accession>
<protein>
    <submittedName>
        <fullName evidence="2">Uncharacterized protein</fullName>
    </submittedName>
</protein>
<evidence type="ECO:0000313" key="2">
    <source>
        <dbReference type="EMBL" id="GAA2602694.1"/>
    </source>
</evidence>
<dbReference type="EMBL" id="BAAATD010000005">
    <property type="protein sequence ID" value="GAA2602694.1"/>
    <property type="molecule type" value="Genomic_DNA"/>
</dbReference>
<name>A0ABN3PVE8_9ACTN</name>
<organism evidence="2 3">
    <name type="scientific">Actinomadura fulvescens</name>
    <dbReference type="NCBI Taxonomy" id="46160"/>
    <lineage>
        <taxon>Bacteria</taxon>
        <taxon>Bacillati</taxon>
        <taxon>Actinomycetota</taxon>
        <taxon>Actinomycetes</taxon>
        <taxon>Streptosporangiales</taxon>
        <taxon>Thermomonosporaceae</taxon>
        <taxon>Actinomadura</taxon>
    </lineage>
</organism>
<feature type="region of interest" description="Disordered" evidence="1">
    <location>
        <begin position="1"/>
        <end position="22"/>
    </location>
</feature>